<feature type="compositionally biased region" description="Polar residues" evidence="1">
    <location>
        <begin position="2671"/>
        <end position="2695"/>
    </location>
</feature>
<feature type="compositionally biased region" description="Basic and acidic residues" evidence="1">
    <location>
        <begin position="2373"/>
        <end position="2386"/>
    </location>
</feature>
<name>A0A914GUS5_GLORO</name>
<keyword evidence="4" id="KW-1185">Reference proteome</keyword>
<dbReference type="InterPro" id="IPR000742">
    <property type="entry name" value="EGF"/>
</dbReference>
<feature type="region of interest" description="Disordered" evidence="1">
    <location>
        <begin position="2903"/>
        <end position="2962"/>
    </location>
</feature>
<sequence length="3004" mass="326016">MAMIALTFSSATWSLLCILPNLLIIAHFLPSNAAASHYSSPSPSSSPRSLCNPREDSLFLADSTDRQAFFQCRSLVELPSIGFWERHFCPNDMHFAYGTQQCTANSLPPEVVREANELFRIAILNGSCANGERCIGGTVCDRTQHRCLCPYGTVAVLENLYCEKISRQHPEQWRGHQQQQLVHPPYGVFHVAQPQNQMNVVGGTPFAALFATVAPGSSCAQGELCGGGSVCLPSHGICVCPQGMENYAGRCVDKSIIPNGAKFERNSGQTVKEFLGSRGGFIKASLGERCNDYFGEFCADQSAFCKEGRCRCVVSMVELNGRCQKLPREETGPGEPCNGGQECVKGTVCHQKMGVCVCSEGNELKNGLCVEKEGEAKLGEAEITTTTTTTTEAAGAVPVMVSISSAEVTTSALLKANRKSGESTVGKKCSLNAECLSGAYCNGNSRPPTCQCISTHVNVNDRCEKVIYPGQRGCETDLQCSAGYAGTRCIGRQCVCPPGSTAIDRTCIPAIAWPGEACNITRLMPVCSADSYCFEGRCVCNPPTHLFQKQCIHQREGMVSLIEKAEEIGTGREDANGDECSRDEQCREGFSCTPKRKCERCGRVELSKLGENCNKARKDVLSNEREDKEGKKEEKRVSEKVTDFGNRTNPGGAMKTKESGVPIRIGQTEKRAEEPPQIGQTEKRAEEPPRIGQTEKRAEEPPQIGQTEKRAEEPPQIGQTEKRAEEPPRIGQTEKRAEEPPRIGQTEKRAEEPPRIGQTEKRAEEPPRIGQTEKRAEEPPRIGQTEKRAEEPPRIGQTEKMSGMEQIFSTLALLKSAALDGVRRRGKLLLQNDALMKMEDGGRKRRESKNAPMWTNTEDMKQGGLPHNHRLEGEPCSPGDFCLQGAECVDGHCRCPSQTSCKYVPTFRPIGSECIEGRDRCMGGSICRNSSCICTDGSFVNVEKMRCRQSPGGRCTAGQICSEQSECRFGTCQCRVGMKLKPLGERQRRKCILAVAYPGQSCRNGENCIGESACGPGEICLCPSSHKIVNGSRCKPSKEEKELRDDFDPSKARKADKERRREKSKPGESCAGDELCTGGSFCSEKSICICAPGERVQMLSGGAKNCVLVLGEMVKAEPGQLCVEDGMECAGGAKCQNGLCTCPEGHTLFRNECLPPRALPISVGKIHAHTPFFSPETAIMDSPSTGSDFDPNLQDPIPSKTVSPGAMCRLSLECPYRTECLRAVCRCQRRETIVNGMCRKTIHDVLPGGRCDTQKGLDCVGESHCFYGICVCLYGLVIIGNECANVNVLERVAPGKRCVPGQHCLGKSKCLKGKCQCAKGQKIDTELRRCVKISQPASVTTRVLAYPSEAEVVAGPTSIVEIPLGAGGAMSGSDGRGKKPAKFIYAIPAALAAAAEDGKFQQILTANQMSINLLDQNMRPLLTKLIEQQKRNDEAIGKEQKMQNFCSGESSANCQQQRKTLQPFLLPDSLASTYQQLLQPAAVRPDPASPRQNTNQPGPDLTPLPQHFQQSIPDPASSISLFHQLSSMKSPPHLQGQPGHFCASGNICHGGAICLAGLCICRPGFKPNDGICQIAKVNLGEQCFLDEQCKANGFCIDGVCHCRAEFDGMRSSFGRNVFRRHRCPTRPVAAAGEDCSKSQACGWNSICGKFTGVCECAVGMQSNQGACVAARRPPGTECLSSSNCHKSAFCDNGFCLCKVGFEYVDGFCLPPARPVVDDSKVYIDPATMALMLKKKRTEEAQAEGEARPFGLKFARQIPSSGRLQAVFPPTSGEGNLPAEEGEETADDSLPGDSAWNTPNNALPSGGIASLRPPFSSRQTQFFERRFGLNGAVQLVGQKLSQQFIDGQSGHQQHFSHSQRRSGITPSDQNLFPPEAQQQQFHFTPHTPPPMQHFPAHPNARTSGTKTMELTKGKAGKNKAQNKETGGQGGRSANHRKQPPQRHGVAMPGEYCGTRELQCLGNSICLKGWCQCPEGVHVERGGMCANEPGKSMMPSTPTSPELLHHKLHRPFDSCFSNRPCIHGASCVRSAALLSVQKLGPFCQCSPGLIFLQDKCIPRRPEVLVAKPGERCRPPAIICDKGSVCGEESICKCPANRNLITGLCVHLALPGESCADGEFCAGGAICAPGLSACVCQVGWNVRSGKCRKEKKLRKLTMKGEGRRSQSGQTIKGTDELPPATPMAKLLILLGESCHFDSECANVLNAHCASATRRCVCLDGFFELYSSICVPEDRIRLPGEECISSAHFCAKQSWCKNGRCACIQRDSHAVEGHCVHKLRTKWTIRRQPPKGQSTSSVCSSEEHCSPGAVCSAEGQCECNGRILGGNKSDTDWTEKRCRNGTDCPRGLRCLEGKCLCSKKARQKKKPHTKMVMNTESSRKERREKIEKDKKGNQLELEVRVAEADLEWDYALGEPVFGGGGEHGRHLRPHQRHPVPILPGTFCDAFSRCGEGSECFFGQCQCIFRGQRLAFVDGVTKCVGDERESGNEDTGEETNTEGRQKVRRRRVPTNPFVLLLMDSNDGQQVEKDGQPPEAAEKNKDRRGIWRKNLSEATAEDSQANTDAKNCSAQPKHSISSEVQWKPQPSSSTRQRQKSSTGRKVFVPGALCGPLDICIGGSSCVEGFCLCPAGTRPSPTSGNCETFAQQRKTSMPAATTERKLRRGDTELNTAPAPIGSINQISTKSSQTVPATEPSILSSPLTDGPLDHNRNNSGKMRMLTSFTTDGKEFEILSTTLFRNGTGLSALRDVRAKYGTNPSVGVRAYNSGDEVKDSTTSEPRGGLINPKSVRRTLLSLERAYARPSESCSGAEICTGGSICDRNNKVCECPAVKPILRNHICIRSDEPPMIKAKEVKPGDFCNSETKCMGNSVCAEGSCRCQRGFRLKDVHCMGGQDSDSSGVLPPVRLSPEKELQQQSNDSPHPVSSAPQRLRSHAKPRISGPPLRRTTSSPVLSLAPAGTKGVCPPGNSPLTDQSTGLLTQCNGMRPNCPPKSYCFVTGVASEVYNCCKSY</sequence>
<protein>
    <submittedName>
        <fullName evidence="5">EGF-like domain-containing protein</fullName>
    </submittedName>
</protein>
<feature type="compositionally biased region" description="Polar residues" evidence="1">
    <location>
        <begin position="2551"/>
        <end position="2574"/>
    </location>
</feature>
<dbReference type="InterPro" id="IPR006149">
    <property type="entry name" value="EB_dom"/>
</dbReference>
<feature type="region of interest" description="Disordered" evidence="1">
    <location>
        <begin position="1482"/>
        <end position="1510"/>
    </location>
</feature>
<evidence type="ECO:0000313" key="4">
    <source>
        <dbReference type="Proteomes" id="UP000887572"/>
    </source>
</evidence>
<feature type="compositionally biased region" description="Low complexity" evidence="1">
    <location>
        <begin position="1846"/>
        <end position="1855"/>
    </location>
</feature>
<reference evidence="5" key="1">
    <citation type="submission" date="2022-11" db="UniProtKB">
        <authorList>
            <consortium name="WormBaseParasite"/>
        </authorList>
    </citation>
    <scope>IDENTIFICATION</scope>
</reference>
<feature type="domain" description="EGF-like" evidence="3">
    <location>
        <begin position="2131"/>
        <end position="2144"/>
    </location>
</feature>
<feature type="region of interest" description="Disordered" evidence="1">
    <location>
        <begin position="2155"/>
        <end position="2174"/>
    </location>
</feature>
<evidence type="ECO:0000256" key="1">
    <source>
        <dbReference type="SAM" id="MobiDB-lite"/>
    </source>
</evidence>
<feature type="region of interest" description="Disordered" evidence="1">
    <location>
        <begin position="1845"/>
        <end position="1871"/>
    </location>
</feature>
<feature type="region of interest" description="Disordered" evidence="1">
    <location>
        <begin position="2477"/>
        <end position="2593"/>
    </location>
</feature>
<evidence type="ECO:0000259" key="3">
    <source>
        <dbReference type="PROSITE" id="PS01186"/>
    </source>
</evidence>
<feature type="compositionally biased region" description="Basic and acidic residues" evidence="1">
    <location>
        <begin position="620"/>
        <end position="642"/>
    </location>
</feature>
<feature type="compositionally biased region" description="Basic and acidic residues" evidence="1">
    <location>
        <begin position="2520"/>
        <end position="2539"/>
    </location>
</feature>
<feature type="compositionally biased region" description="Basic and acidic residues" evidence="1">
    <location>
        <begin position="1040"/>
        <end position="1066"/>
    </location>
</feature>
<dbReference type="Proteomes" id="UP000887572">
    <property type="component" value="Unplaced"/>
</dbReference>
<dbReference type="PANTHER" id="PTHR37157:SF3">
    <property type="entry name" value="EB DOMAIN-CONTAINING PROTEIN"/>
    <property type="match status" value="1"/>
</dbReference>
<feature type="region of interest" description="Disordered" evidence="1">
    <location>
        <begin position="2362"/>
        <end position="2386"/>
    </location>
</feature>
<feature type="region of interest" description="Disordered" evidence="1">
    <location>
        <begin position="839"/>
        <end position="870"/>
    </location>
</feature>
<feature type="region of interest" description="Disordered" evidence="1">
    <location>
        <begin position="1909"/>
        <end position="1943"/>
    </location>
</feature>
<dbReference type="PROSITE" id="PS01186">
    <property type="entry name" value="EGF_2"/>
    <property type="match status" value="1"/>
</dbReference>
<feature type="region of interest" description="Disordered" evidence="1">
    <location>
        <begin position="1040"/>
        <end position="1071"/>
    </location>
</feature>
<feature type="compositionally biased region" description="Basic and acidic residues" evidence="1">
    <location>
        <begin position="720"/>
        <end position="793"/>
    </location>
</feature>
<feature type="region of interest" description="Disordered" evidence="1">
    <location>
        <begin position="1762"/>
        <end position="1812"/>
    </location>
</feature>
<organism evidence="4 5">
    <name type="scientific">Globodera rostochiensis</name>
    <name type="common">Golden nematode worm</name>
    <name type="synonym">Heterodera rostochiensis</name>
    <dbReference type="NCBI Taxonomy" id="31243"/>
    <lineage>
        <taxon>Eukaryota</taxon>
        <taxon>Metazoa</taxon>
        <taxon>Ecdysozoa</taxon>
        <taxon>Nematoda</taxon>
        <taxon>Chromadorea</taxon>
        <taxon>Rhabditida</taxon>
        <taxon>Tylenchina</taxon>
        <taxon>Tylenchomorpha</taxon>
        <taxon>Tylenchoidea</taxon>
        <taxon>Heteroderidae</taxon>
        <taxon>Heteroderinae</taxon>
        <taxon>Globodera</taxon>
    </lineage>
</organism>
<dbReference type="InterPro" id="IPR006150">
    <property type="entry name" value="Cys_repeat_1"/>
</dbReference>
<dbReference type="Pfam" id="PF01683">
    <property type="entry name" value="EB"/>
    <property type="match status" value="7"/>
</dbReference>
<dbReference type="SMART" id="SM00181">
    <property type="entry name" value="EGF"/>
    <property type="match status" value="23"/>
</dbReference>
<feature type="compositionally biased region" description="Low complexity" evidence="1">
    <location>
        <begin position="2577"/>
        <end position="2591"/>
    </location>
</feature>
<feature type="chain" id="PRO_5037035257" evidence="2">
    <location>
        <begin position="35"/>
        <end position="3004"/>
    </location>
</feature>
<keyword evidence="2" id="KW-0732">Signal</keyword>
<dbReference type="WBParaSite" id="Gr19_v10_g11383.t1">
    <property type="protein sequence ID" value="Gr19_v10_g11383.t1"/>
    <property type="gene ID" value="Gr19_v10_g11383"/>
</dbReference>
<feature type="signal peptide" evidence="2">
    <location>
        <begin position="1"/>
        <end position="34"/>
    </location>
</feature>
<evidence type="ECO:0000256" key="2">
    <source>
        <dbReference type="SAM" id="SignalP"/>
    </source>
</evidence>
<proteinExistence type="predicted"/>
<feature type="region of interest" description="Disordered" evidence="1">
    <location>
        <begin position="2661"/>
        <end position="2708"/>
    </location>
</feature>
<dbReference type="PANTHER" id="PTHR37157">
    <property type="entry name" value="PRION-LIKE-(Q/N-RICH) DOMAIN-BEARING PROTEIN 25"/>
    <property type="match status" value="1"/>
</dbReference>
<accession>A0A914GUS5</accession>
<evidence type="ECO:0000313" key="5">
    <source>
        <dbReference type="WBParaSite" id="Gr19_v10_g11383.t1"/>
    </source>
</evidence>
<dbReference type="SMART" id="SM00289">
    <property type="entry name" value="WR1"/>
    <property type="match status" value="13"/>
</dbReference>
<feature type="compositionally biased region" description="Basic and acidic residues" evidence="1">
    <location>
        <begin position="681"/>
        <end position="700"/>
    </location>
</feature>
<feature type="region of interest" description="Disordered" evidence="1">
    <location>
        <begin position="620"/>
        <end position="794"/>
    </location>
</feature>